<dbReference type="eggNOG" id="ENOG5032S7D">
    <property type="taxonomic scope" value="Bacteria"/>
</dbReference>
<dbReference type="HOGENOM" id="CLU_161830_0_0_9"/>
<dbReference type="EMBL" id="CP007806">
    <property type="protein sequence ID" value="AIG27061.1"/>
    <property type="molecule type" value="Genomic_DNA"/>
</dbReference>
<evidence type="ECO:0000313" key="2">
    <source>
        <dbReference type="Proteomes" id="UP000005850"/>
    </source>
</evidence>
<keyword evidence="2" id="KW-1185">Reference proteome</keyword>
<dbReference type="STRING" id="1042163.BRLA_c027420"/>
<evidence type="ECO:0000313" key="1">
    <source>
        <dbReference type="EMBL" id="AIG27061.1"/>
    </source>
</evidence>
<dbReference type="RefSeq" id="WP_003336102.1">
    <property type="nucleotide sequence ID" value="NZ_CP007806.1"/>
</dbReference>
<proteinExistence type="predicted"/>
<protein>
    <recommendedName>
        <fullName evidence="3">YxiS</fullName>
    </recommendedName>
</protein>
<sequence length="102" mass="11931">MSRKEIEEQIIRQYQHDEHMMILVFAQWCINHGLDPHELYQRAYPKQGQNPLLDQIMELTVPKEEAGTIENDTLLAMLSMYENDDLAFVVSEEIERLAAPKS</sequence>
<dbReference type="Proteomes" id="UP000005850">
    <property type="component" value="Chromosome"/>
</dbReference>
<dbReference type="AlphaFoldDB" id="A0A075R6I1"/>
<name>A0A075R6I1_BRELA</name>
<accession>A0A075R6I1</accession>
<reference evidence="1 2" key="1">
    <citation type="journal article" date="2011" name="J. Bacteriol.">
        <title>Genome sequence of Brevibacillus laterosporus LMG 15441, a pathogen of invertebrates.</title>
        <authorList>
            <person name="Djukic M."/>
            <person name="Poehlein A."/>
            <person name="Thurmer A."/>
            <person name="Daniel R."/>
        </authorList>
    </citation>
    <scope>NUCLEOTIDE SEQUENCE [LARGE SCALE GENOMIC DNA]</scope>
    <source>
        <strain evidence="1 2">LMG 15441</strain>
    </source>
</reference>
<evidence type="ECO:0008006" key="3">
    <source>
        <dbReference type="Google" id="ProtNLM"/>
    </source>
</evidence>
<organism evidence="1 2">
    <name type="scientific">Brevibacillus laterosporus LMG 15441</name>
    <dbReference type="NCBI Taxonomy" id="1042163"/>
    <lineage>
        <taxon>Bacteria</taxon>
        <taxon>Bacillati</taxon>
        <taxon>Bacillota</taxon>
        <taxon>Bacilli</taxon>
        <taxon>Bacillales</taxon>
        <taxon>Paenibacillaceae</taxon>
        <taxon>Brevibacillus</taxon>
    </lineage>
</organism>
<dbReference type="KEGG" id="blr:BRLA_c027420"/>
<gene>
    <name evidence="1" type="ORF">BRLA_c027420</name>
</gene>